<dbReference type="PROSITE" id="PS51257">
    <property type="entry name" value="PROKAR_LIPOPROTEIN"/>
    <property type="match status" value="1"/>
</dbReference>
<accession>A0A4R2RLZ5</accession>
<dbReference type="PANTHER" id="PTHR35789:SF1">
    <property type="entry name" value="SPORE GERMINATION PROTEIN B3"/>
    <property type="match status" value="1"/>
</dbReference>
<evidence type="ECO:0000256" key="1">
    <source>
        <dbReference type="ARBA" id="ARBA00004635"/>
    </source>
</evidence>
<keyword evidence="6" id="KW-0564">Palmitate</keyword>
<dbReference type="RefSeq" id="WP_131918708.1">
    <property type="nucleotide sequence ID" value="NZ_JAOQNU010000007.1"/>
</dbReference>
<evidence type="ECO:0000259" key="8">
    <source>
        <dbReference type="Pfam" id="PF05504"/>
    </source>
</evidence>
<dbReference type="InterPro" id="IPR038501">
    <property type="entry name" value="Spore_GerAC_C_sf"/>
</dbReference>
<protein>
    <submittedName>
        <fullName evidence="10">Spore germination protein KC</fullName>
    </submittedName>
</protein>
<evidence type="ECO:0000256" key="5">
    <source>
        <dbReference type="ARBA" id="ARBA00023136"/>
    </source>
</evidence>
<dbReference type="NCBIfam" id="TIGR02887">
    <property type="entry name" value="spore_ger_x_C"/>
    <property type="match status" value="1"/>
</dbReference>
<dbReference type="Pfam" id="PF05504">
    <property type="entry name" value="Spore_GerAC"/>
    <property type="match status" value="1"/>
</dbReference>
<dbReference type="Proteomes" id="UP000294813">
    <property type="component" value="Unassembled WGS sequence"/>
</dbReference>
<evidence type="ECO:0000256" key="7">
    <source>
        <dbReference type="ARBA" id="ARBA00023288"/>
    </source>
</evidence>
<feature type="domain" description="Spore germination protein N-terminal" evidence="9">
    <location>
        <begin position="23"/>
        <end position="195"/>
    </location>
</feature>
<organism evidence="10 11">
    <name type="scientific">Heliophilum fasciatum</name>
    <dbReference type="NCBI Taxonomy" id="35700"/>
    <lineage>
        <taxon>Bacteria</taxon>
        <taxon>Bacillati</taxon>
        <taxon>Bacillota</taxon>
        <taxon>Clostridia</taxon>
        <taxon>Eubacteriales</taxon>
        <taxon>Heliobacteriaceae</taxon>
        <taxon>Heliophilum</taxon>
    </lineage>
</organism>
<dbReference type="AlphaFoldDB" id="A0A4R2RLZ5"/>
<keyword evidence="11" id="KW-1185">Reference proteome</keyword>
<comment type="caution">
    <text evidence="10">The sequence shown here is derived from an EMBL/GenBank/DDBJ whole genome shotgun (WGS) entry which is preliminary data.</text>
</comment>
<keyword evidence="3" id="KW-0309">Germination</keyword>
<keyword evidence="7" id="KW-0449">Lipoprotein</keyword>
<evidence type="ECO:0000256" key="3">
    <source>
        <dbReference type="ARBA" id="ARBA00022544"/>
    </source>
</evidence>
<evidence type="ECO:0000256" key="2">
    <source>
        <dbReference type="ARBA" id="ARBA00007886"/>
    </source>
</evidence>
<comment type="similarity">
    <text evidence="2">Belongs to the GerABKC lipoprotein family.</text>
</comment>
<dbReference type="Pfam" id="PF25198">
    <property type="entry name" value="Spore_GerAC_N"/>
    <property type="match status" value="1"/>
</dbReference>
<feature type="domain" description="Spore germination GerAC-like C-terminal" evidence="8">
    <location>
        <begin position="225"/>
        <end position="386"/>
    </location>
</feature>
<dbReference type="InterPro" id="IPR057336">
    <property type="entry name" value="GerAC_N"/>
</dbReference>
<reference evidence="10 11" key="1">
    <citation type="submission" date="2019-03" db="EMBL/GenBank/DDBJ databases">
        <title>Genomic Encyclopedia of Type Strains, Phase IV (KMG-IV): sequencing the most valuable type-strain genomes for metagenomic binning, comparative biology and taxonomic classification.</title>
        <authorList>
            <person name="Goeker M."/>
        </authorList>
    </citation>
    <scope>NUCLEOTIDE SEQUENCE [LARGE SCALE GENOMIC DNA]</scope>
    <source>
        <strain evidence="10 11">DSM 11170</strain>
    </source>
</reference>
<dbReference type="EMBL" id="SLXT01000007">
    <property type="protein sequence ID" value="TCP64970.1"/>
    <property type="molecule type" value="Genomic_DNA"/>
</dbReference>
<evidence type="ECO:0000259" key="9">
    <source>
        <dbReference type="Pfam" id="PF25198"/>
    </source>
</evidence>
<keyword evidence="4" id="KW-0732">Signal</keyword>
<name>A0A4R2RLZ5_9FIRM</name>
<dbReference type="GO" id="GO:0009847">
    <property type="term" value="P:spore germination"/>
    <property type="evidence" value="ECO:0007669"/>
    <property type="project" value="InterPro"/>
</dbReference>
<keyword evidence="5" id="KW-0472">Membrane</keyword>
<dbReference type="OrthoDB" id="9816067at2"/>
<dbReference type="Gene3D" id="3.30.300.210">
    <property type="entry name" value="Nutrient germinant receptor protein C, domain 3"/>
    <property type="match status" value="1"/>
</dbReference>
<dbReference type="InterPro" id="IPR008844">
    <property type="entry name" value="Spore_GerAC-like"/>
</dbReference>
<gene>
    <name evidence="10" type="ORF">EDD73_10740</name>
</gene>
<dbReference type="PANTHER" id="PTHR35789">
    <property type="entry name" value="SPORE GERMINATION PROTEIN B3"/>
    <property type="match status" value="1"/>
</dbReference>
<comment type="subcellular location">
    <subcellularLocation>
        <location evidence="1">Membrane</location>
        <topology evidence="1">Lipid-anchor</topology>
    </subcellularLocation>
</comment>
<proteinExistence type="inferred from homology"/>
<dbReference type="GO" id="GO:0016020">
    <property type="term" value="C:membrane"/>
    <property type="evidence" value="ECO:0007669"/>
    <property type="project" value="UniProtKB-SubCell"/>
</dbReference>
<dbReference type="InterPro" id="IPR046953">
    <property type="entry name" value="Spore_GerAC-like_C"/>
</dbReference>
<evidence type="ECO:0000313" key="10">
    <source>
        <dbReference type="EMBL" id="TCP64970.1"/>
    </source>
</evidence>
<evidence type="ECO:0000256" key="4">
    <source>
        <dbReference type="ARBA" id="ARBA00022729"/>
    </source>
</evidence>
<evidence type="ECO:0000256" key="6">
    <source>
        <dbReference type="ARBA" id="ARBA00023139"/>
    </source>
</evidence>
<evidence type="ECO:0000313" key="11">
    <source>
        <dbReference type="Proteomes" id="UP000294813"/>
    </source>
</evidence>
<sequence>MKKTKIVLLLIVILTVALTGCWNRRELNDLAIVVGIGIDKKDSHYVFTVQVINQIAIQSQTKVESRAPVVTYRIETDTIFEGIRRLTTVSPRKLFFAHLRLVVLGEVLARQGIEEVVDFLVRDHEFRGDFFFIVARETTAAEVLEIITPAELIPSVSFYRTLSTSARFWAPTHSVQLAPLVTDLLTPGKNPVITGLVVVGNSPSKDSTQNVQKSAPPTQVLLFSIGLFHNGRLVAWLNEGESKGYNYIVNKISSSVAPIDGPDGQNIILEISNSTTKLRSQNQDGRPMIMIEVNTEANLGEINVPIDLKRPGALSDLERSLENKISSYIFEAIAKAKSYQTDVFGFGGVIHRADPQTWKRLQPNWDQEFVNLPVEIVARVKIKKSGDIVTPLREAIQKSKRAQ</sequence>